<dbReference type="OrthoDB" id="9800416at2"/>
<keyword evidence="4 5" id="KW-0472">Membrane</keyword>
<evidence type="ECO:0000256" key="1">
    <source>
        <dbReference type="ARBA" id="ARBA00004141"/>
    </source>
</evidence>
<dbReference type="GO" id="GO:0005886">
    <property type="term" value="C:plasma membrane"/>
    <property type="evidence" value="ECO:0007669"/>
    <property type="project" value="TreeGrafter"/>
</dbReference>
<dbReference type="GO" id="GO:0046943">
    <property type="term" value="F:carboxylic acid transmembrane transporter activity"/>
    <property type="evidence" value="ECO:0007669"/>
    <property type="project" value="TreeGrafter"/>
</dbReference>
<dbReference type="InterPro" id="IPR011701">
    <property type="entry name" value="MFS"/>
</dbReference>
<feature type="transmembrane region" description="Helical" evidence="5">
    <location>
        <begin position="214"/>
        <end position="235"/>
    </location>
</feature>
<dbReference type="Proteomes" id="UP000249254">
    <property type="component" value="Unassembled WGS sequence"/>
</dbReference>
<feature type="transmembrane region" description="Helical" evidence="5">
    <location>
        <begin position="306"/>
        <end position="327"/>
    </location>
</feature>
<proteinExistence type="predicted"/>
<dbReference type="SUPFAM" id="SSF103473">
    <property type="entry name" value="MFS general substrate transporter"/>
    <property type="match status" value="1"/>
</dbReference>
<comment type="subcellular location">
    <subcellularLocation>
        <location evidence="1">Membrane</location>
        <topology evidence="1">Multi-pass membrane protein</topology>
    </subcellularLocation>
</comment>
<dbReference type="PANTHER" id="PTHR23508:SF10">
    <property type="entry name" value="CARBOXYLIC ACID TRANSPORTER PROTEIN HOMOLOG"/>
    <property type="match status" value="1"/>
</dbReference>
<feature type="transmembrane region" description="Helical" evidence="5">
    <location>
        <begin position="79"/>
        <end position="99"/>
    </location>
</feature>
<name>A0A328AAS1_9CAUL</name>
<feature type="transmembrane region" description="Helical" evidence="5">
    <location>
        <begin position="371"/>
        <end position="393"/>
    </location>
</feature>
<reference evidence="8" key="1">
    <citation type="submission" date="2018-05" db="EMBL/GenBank/DDBJ databases">
        <authorList>
            <person name="Li X."/>
        </authorList>
    </citation>
    <scope>NUCLEOTIDE SEQUENCE [LARGE SCALE GENOMIC DNA]</scope>
    <source>
        <strain evidence="8">LX32</strain>
    </source>
</reference>
<feature type="transmembrane region" description="Helical" evidence="5">
    <location>
        <begin position="105"/>
        <end position="124"/>
    </location>
</feature>
<dbReference type="InterPro" id="IPR036259">
    <property type="entry name" value="MFS_trans_sf"/>
</dbReference>
<evidence type="ECO:0000313" key="8">
    <source>
        <dbReference type="Proteomes" id="UP000249254"/>
    </source>
</evidence>
<dbReference type="RefSeq" id="WP_111530344.1">
    <property type="nucleotide sequence ID" value="NZ_JBHRSG010000003.1"/>
</dbReference>
<dbReference type="EMBL" id="QFYQ01000002">
    <property type="protein sequence ID" value="RAK51782.1"/>
    <property type="molecule type" value="Genomic_DNA"/>
</dbReference>
<dbReference type="Pfam" id="PF07690">
    <property type="entry name" value="MFS_1"/>
    <property type="match status" value="1"/>
</dbReference>
<evidence type="ECO:0000256" key="4">
    <source>
        <dbReference type="ARBA" id="ARBA00023136"/>
    </source>
</evidence>
<organism evidence="7 8">
    <name type="scientific">Phenylobacterium soli</name>
    <dbReference type="NCBI Taxonomy" id="2170551"/>
    <lineage>
        <taxon>Bacteria</taxon>
        <taxon>Pseudomonadati</taxon>
        <taxon>Pseudomonadota</taxon>
        <taxon>Alphaproteobacteria</taxon>
        <taxon>Caulobacterales</taxon>
        <taxon>Caulobacteraceae</taxon>
        <taxon>Phenylobacterium</taxon>
    </lineage>
</organism>
<feature type="domain" description="Major facilitator superfamily (MFS) profile" evidence="6">
    <location>
        <begin position="14"/>
        <end position="397"/>
    </location>
</feature>
<dbReference type="AlphaFoldDB" id="A0A328AAS1"/>
<protein>
    <submittedName>
        <fullName evidence="7">MFS transporter</fullName>
    </submittedName>
</protein>
<dbReference type="Gene3D" id="1.20.1250.20">
    <property type="entry name" value="MFS general substrate transporter like domains"/>
    <property type="match status" value="2"/>
</dbReference>
<dbReference type="InterPro" id="IPR005829">
    <property type="entry name" value="Sugar_transporter_CS"/>
</dbReference>
<keyword evidence="3 5" id="KW-1133">Transmembrane helix</keyword>
<feature type="transmembrane region" description="Helical" evidence="5">
    <location>
        <begin position="281"/>
        <end position="300"/>
    </location>
</feature>
<evidence type="ECO:0000313" key="7">
    <source>
        <dbReference type="EMBL" id="RAK51782.1"/>
    </source>
</evidence>
<dbReference type="PANTHER" id="PTHR23508">
    <property type="entry name" value="CARBOXYLIC ACID TRANSPORTER PROTEIN HOMOLOG"/>
    <property type="match status" value="1"/>
</dbReference>
<evidence type="ECO:0000256" key="2">
    <source>
        <dbReference type="ARBA" id="ARBA00022692"/>
    </source>
</evidence>
<dbReference type="InterPro" id="IPR020846">
    <property type="entry name" value="MFS_dom"/>
</dbReference>
<dbReference type="PROSITE" id="PS00216">
    <property type="entry name" value="SUGAR_TRANSPORT_1"/>
    <property type="match status" value="1"/>
</dbReference>
<feature type="transmembrane region" description="Helical" evidence="5">
    <location>
        <begin position="255"/>
        <end position="274"/>
    </location>
</feature>
<feature type="transmembrane region" description="Helical" evidence="5">
    <location>
        <begin position="52"/>
        <end position="72"/>
    </location>
</feature>
<feature type="transmembrane region" description="Helical" evidence="5">
    <location>
        <begin position="169"/>
        <end position="188"/>
    </location>
</feature>
<keyword evidence="8" id="KW-1185">Reference proteome</keyword>
<evidence type="ECO:0000256" key="5">
    <source>
        <dbReference type="SAM" id="Phobius"/>
    </source>
</evidence>
<feature type="transmembrane region" description="Helical" evidence="5">
    <location>
        <begin position="339"/>
        <end position="359"/>
    </location>
</feature>
<evidence type="ECO:0000256" key="3">
    <source>
        <dbReference type="ARBA" id="ARBA00022989"/>
    </source>
</evidence>
<accession>A0A328AAS1</accession>
<comment type="caution">
    <text evidence="7">The sequence shown here is derived from an EMBL/GenBank/DDBJ whole genome shotgun (WGS) entry which is preliminary data.</text>
</comment>
<sequence>MSGDSRGHAKAGLIVALCFVVAALEGYDIQAFGVAAPKLAPALGLAAAQQGWAASAAMIGLVIGALFGGAAADRVGRKPVLIVSVLLFGAFSVVTGLVASYPMLMAVRIATGLGLGGAMPNLIAIATEISPPNRRAATVTTMFCGMPAGGAVVALMARTFGPALGWREIFVIGGVLPLLIVPAVALLLEETRPAQEEGVRPSALPALFGAPRRAAATLLLWTVFMLTLVVLYLMLNWLPTLVVAKGLTPADGAAASLSFNLTSIVGALLLGVIADRFGFRWPLLVTYVALGVAMEGLSNASGVGPILILSGLAGFLVIGAQYALYALAPVYYGPQVRAAGAGAAVGVGRLGSIAGPLIAGQLRASGATADQVLAAMLPVVVVAGAAAFLLTFVGQAHED</sequence>
<gene>
    <name evidence="7" type="ORF">DJ017_18335</name>
</gene>
<dbReference type="PROSITE" id="PS50850">
    <property type="entry name" value="MFS"/>
    <property type="match status" value="1"/>
</dbReference>
<feature type="transmembrane region" description="Helical" evidence="5">
    <location>
        <begin position="136"/>
        <end position="157"/>
    </location>
</feature>
<keyword evidence="2 5" id="KW-0812">Transmembrane</keyword>
<evidence type="ECO:0000259" key="6">
    <source>
        <dbReference type="PROSITE" id="PS50850"/>
    </source>
</evidence>